<sequence>MFQLRDSHVPGLGDNDNNIEKVEGIHLSALDLESGQLTKPLRQPLEIELSVTHHSPFPIPNFPISLIMLFTSNSIMSRTYNMLKYHKDGTVAFESVLHKDNSMWQLKKVDSLDIYLIMDNELEILVEFSHLLNFGDFYISITPISASYSIFYEIVNQANFIVNAASLKLNSGAESVKNIKWIKDHSCASG</sequence>
<protein>
    <submittedName>
        <fullName evidence="1">Uncharacterized protein</fullName>
    </submittedName>
</protein>
<dbReference type="AlphaFoldDB" id="A0A284QLG6"/>
<proteinExistence type="predicted"/>
<evidence type="ECO:0000313" key="2">
    <source>
        <dbReference type="Proteomes" id="UP000219338"/>
    </source>
</evidence>
<organism evidence="1 2">
    <name type="scientific">Armillaria ostoyae</name>
    <name type="common">Armillaria root rot fungus</name>
    <dbReference type="NCBI Taxonomy" id="47428"/>
    <lineage>
        <taxon>Eukaryota</taxon>
        <taxon>Fungi</taxon>
        <taxon>Dikarya</taxon>
        <taxon>Basidiomycota</taxon>
        <taxon>Agaricomycotina</taxon>
        <taxon>Agaricomycetes</taxon>
        <taxon>Agaricomycetidae</taxon>
        <taxon>Agaricales</taxon>
        <taxon>Marasmiineae</taxon>
        <taxon>Physalacriaceae</taxon>
        <taxon>Armillaria</taxon>
    </lineage>
</organism>
<name>A0A284QLG6_ARMOS</name>
<dbReference type="Proteomes" id="UP000219338">
    <property type="component" value="Unassembled WGS sequence"/>
</dbReference>
<dbReference type="EMBL" id="FUEG01000001">
    <property type="protein sequence ID" value="SJK97303.1"/>
    <property type="molecule type" value="Genomic_DNA"/>
</dbReference>
<reference evidence="2" key="1">
    <citation type="journal article" date="2017" name="Nat. Ecol. Evol.">
        <title>Genome expansion and lineage-specific genetic innovations in the forest pathogenic fungi Armillaria.</title>
        <authorList>
            <person name="Sipos G."/>
            <person name="Prasanna A.N."/>
            <person name="Walter M.C."/>
            <person name="O'Connor E."/>
            <person name="Balint B."/>
            <person name="Krizsan K."/>
            <person name="Kiss B."/>
            <person name="Hess J."/>
            <person name="Varga T."/>
            <person name="Slot J."/>
            <person name="Riley R."/>
            <person name="Boka B."/>
            <person name="Rigling D."/>
            <person name="Barry K."/>
            <person name="Lee J."/>
            <person name="Mihaltcheva S."/>
            <person name="LaButti K."/>
            <person name="Lipzen A."/>
            <person name="Waldron R."/>
            <person name="Moloney N.M."/>
            <person name="Sperisen C."/>
            <person name="Kredics L."/>
            <person name="Vagvoelgyi C."/>
            <person name="Patrignani A."/>
            <person name="Fitzpatrick D."/>
            <person name="Nagy I."/>
            <person name="Doyle S."/>
            <person name="Anderson J.B."/>
            <person name="Grigoriev I.V."/>
            <person name="Gueldener U."/>
            <person name="Muensterkoetter M."/>
            <person name="Nagy L.G."/>
        </authorList>
    </citation>
    <scope>NUCLEOTIDE SEQUENCE [LARGE SCALE GENOMIC DNA]</scope>
    <source>
        <strain evidence="2">C18/9</strain>
    </source>
</reference>
<gene>
    <name evidence="1" type="ORF">ARMOST_00555</name>
</gene>
<keyword evidence="2" id="KW-1185">Reference proteome</keyword>
<accession>A0A284QLG6</accession>
<evidence type="ECO:0000313" key="1">
    <source>
        <dbReference type="EMBL" id="SJK97303.1"/>
    </source>
</evidence>
<dbReference type="OrthoDB" id="3008923at2759"/>